<protein>
    <recommendedName>
        <fullName evidence="2">DUF7702 domain-containing protein</fullName>
    </recommendedName>
</protein>
<dbReference type="InParanoid" id="A0A0C3CA95"/>
<dbReference type="EMBL" id="KN832885">
    <property type="protein sequence ID" value="KIM95858.1"/>
    <property type="molecule type" value="Genomic_DNA"/>
</dbReference>
<dbReference type="OrthoDB" id="2560628at2759"/>
<dbReference type="HOGENOM" id="CLU_064985_1_1_1"/>
<sequence>MGKLDEKDGIAILQLVIFPFILVAAVLIWSRTGWRVGSKIWRYAVSFSLLRIAGSISTLISIDHSSNGVTRASNVCELIGIAPLLLTYIGILRQIDIEERVPPRPLKLVTVLAFIGLFLGIAGVSTANVTYAVVDGHLTYTYHPGALVKASMGIFVAVFVITAWITSWLFFTLHSRLRRFQKKLFLASALSAPFLVVRLVYSALSDYDSNDDRFGLLNGNTTIYLCMDVLEEIAAMVITMALGMSAVLEQDFVKLILPTQIQEVGANGTEQRHS</sequence>
<dbReference type="PANTHER" id="PTHR42109">
    <property type="entry name" value="UNPLACED GENOMIC SCAFFOLD UM_SCAF_CONTIG_1.265, WHOLE GENOME SHOTGUN SEQUENCE"/>
    <property type="match status" value="1"/>
</dbReference>
<keyword evidence="1" id="KW-0812">Transmembrane</keyword>
<keyword evidence="4" id="KW-1185">Reference proteome</keyword>
<evidence type="ECO:0000256" key="1">
    <source>
        <dbReference type="SAM" id="Phobius"/>
    </source>
</evidence>
<dbReference type="Proteomes" id="UP000054321">
    <property type="component" value="Unassembled WGS sequence"/>
</dbReference>
<reference evidence="3 4" key="1">
    <citation type="submission" date="2014-04" db="EMBL/GenBank/DDBJ databases">
        <authorList>
            <consortium name="DOE Joint Genome Institute"/>
            <person name="Kuo A."/>
            <person name="Martino E."/>
            <person name="Perotto S."/>
            <person name="Kohler A."/>
            <person name="Nagy L.G."/>
            <person name="Floudas D."/>
            <person name="Copeland A."/>
            <person name="Barry K.W."/>
            <person name="Cichocki N."/>
            <person name="Veneault-Fourrey C."/>
            <person name="LaButti K."/>
            <person name="Lindquist E.A."/>
            <person name="Lipzen A."/>
            <person name="Lundell T."/>
            <person name="Morin E."/>
            <person name="Murat C."/>
            <person name="Sun H."/>
            <person name="Tunlid A."/>
            <person name="Henrissat B."/>
            <person name="Grigoriev I.V."/>
            <person name="Hibbett D.S."/>
            <person name="Martin F."/>
            <person name="Nordberg H.P."/>
            <person name="Cantor M.N."/>
            <person name="Hua S.X."/>
        </authorList>
    </citation>
    <scope>NUCLEOTIDE SEQUENCE [LARGE SCALE GENOMIC DNA]</scope>
    <source>
        <strain evidence="3 4">Zn</strain>
    </source>
</reference>
<keyword evidence="1" id="KW-1133">Transmembrane helix</keyword>
<gene>
    <name evidence="3" type="ORF">OIDMADRAFT_58948</name>
</gene>
<proteinExistence type="predicted"/>
<feature type="transmembrane region" description="Helical" evidence="1">
    <location>
        <begin position="146"/>
        <end position="171"/>
    </location>
</feature>
<dbReference type="InterPro" id="IPR056119">
    <property type="entry name" value="DUF7702"/>
</dbReference>
<evidence type="ECO:0000313" key="4">
    <source>
        <dbReference type="Proteomes" id="UP000054321"/>
    </source>
</evidence>
<feature type="transmembrane region" description="Helical" evidence="1">
    <location>
        <begin position="183"/>
        <end position="201"/>
    </location>
</feature>
<dbReference type="AlphaFoldDB" id="A0A0C3CA95"/>
<organism evidence="3 4">
    <name type="scientific">Oidiodendron maius (strain Zn)</name>
    <dbReference type="NCBI Taxonomy" id="913774"/>
    <lineage>
        <taxon>Eukaryota</taxon>
        <taxon>Fungi</taxon>
        <taxon>Dikarya</taxon>
        <taxon>Ascomycota</taxon>
        <taxon>Pezizomycotina</taxon>
        <taxon>Leotiomycetes</taxon>
        <taxon>Leotiomycetes incertae sedis</taxon>
        <taxon>Myxotrichaceae</taxon>
        <taxon>Oidiodendron</taxon>
    </lineage>
</organism>
<keyword evidence="1" id="KW-0472">Membrane</keyword>
<evidence type="ECO:0000259" key="2">
    <source>
        <dbReference type="Pfam" id="PF24800"/>
    </source>
</evidence>
<feature type="transmembrane region" description="Helical" evidence="1">
    <location>
        <begin position="111"/>
        <end position="134"/>
    </location>
</feature>
<accession>A0A0C3CA95</accession>
<dbReference type="Pfam" id="PF24800">
    <property type="entry name" value="DUF7702"/>
    <property type="match status" value="1"/>
</dbReference>
<reference evidence="4" key="2">
    <citation type="submission" date="2015-01" db="EMBL/GenBank/DDBJ databases">
        <title>Evolutionary Origins and Diversification of the Mycorrhizal Mutualists.</title>
        <authorList>
            <consortium name="DOE Joint Genome Institute"/>
            <consortium name="Mycorrhizal Genomics Consortium"/>
            <person name="Kohler A."/>
            <person name="Kuo A."/>
            <person name="Nagy L.G."/>
            <person name="Floudas D."/>
            <person name="Copeland A."/>
            <person name="Barry K.W."/>
            <person name="Cichocki N."/>
            <person name="Veneault-Fourrey C."/>
            <person name="LaButti K."/>
            <person name="Lindquist E.A."/>
            <person name="Lipzen A."/>
            <person name="Lundell T."/>
            <person name="Morin E."/>
            <person name="Murat C."/>
            <person name="Riley R."/>
            <person name="Ohm R."/>
            <person name="Sun H."/>
            <person name="Tunlid A."/>
            <person name="Henrissat B."/>
            <person name="Grigoriev I.V."/>
            <person name="Hibbett D.S."/>
            <person name="Martin F."/>
        </authorList>
    </citation>
    <scope>NUCLEOTIDE SEQUENCE [LARGE SCALE GENOMIC DNA]</scope>
    <source>
        <strain evidence="4">Zn</strain>
    </source>
</reference>
<name>A0A0C3CA95_OIDMZ</name>
<dbReference type="PANTHER" id="PTHR42109:SF2">
    <property type="entry name" value="INTEGRAL MEMBRANE PROTEIN"/>
    <property type="match status" value="1"/>
</dbReference>
<feature type="transmembrane region" description="Helical" evidence="1">
    <location>
        <begin position="221"/>
        <end position="248"/>
    </location>
</feature>
<feature type="transmembrane region" description="Helical" evidence="1">
    <location>
        <begin position="41"/>
        <end position="60"/>
    </location>
</feature>
<feature type="transmembrane region" description="Helical" evidence="1">
    <location>
        <begin position="72"/>
        <end position="91"/>
    </location>
</feature>
<feature type="domain" description="DUF7702" evidence="2">
    <location>
        <begin position="4"/>
        <end position="246"/>
    </location>
</feature>
<evidence type="ECO:0000313" key="3">
    <source>
        <dbReference type="EMBL" id="KIM95858.1"/>
    </source>
</evidence>
<feature type="transmembrane region" description="Helical" evidence="1">
    <location>
        <begin position="12"/>
        <end position="29"/>
    </location>
</feature>